<evidence type="ECO:0000259" key="8">
    <source>
        <dbReference type="PROSITE" id="PS51007"/>
    </source>
</evidence>
<evidence type="ECO:0000256" key="7">
    <source>
        <dbReference type="PROSITE-ProRule" id="PRU00433"/>
    </source>
</evidence>
<dbReference type="SUPFAM" id="SSF46626">
    <property type="entry name" value="Cytochrome c"/>
    <property type="match status" value="2"/>
</dbReference>
<keyword evidence="4" id="KW-0732">Signal</keyword>
<sequence length="600" mass="68721">MIISISINTKEVYFAISLFIILSLIASCSSDKVEKSKRVPSNALMKEQFIKDISMSIASLDSATANMDKVCEYYVTSRKYFKKTEPILSFLDTENYGFLNQPNITKIEEEDFTDIKIKKPSGYQVLEEEIFAEELDSLNVIKHLNLVSNRLKLIKENISFSHLKSYHFLWLFRKSFIRIALTGITGFDSPVLENSLEESKIVYQSLKTYLSIFENKFENKALYEDLKIEIDQSIEDLNGDFNSFDRYHFIKNHTHKQLDLWNQIVADWNVRFPFELAIKNDATSLFESNTFNLTYFSDRNSGKTTPERIELGKKLFNDARLSSSKKISCATCHHSNKAFTDGLKVSKGVTRNAPTLLYAALQKGFFYDKRAGSLEGQIIAVVKNKNEFHSDLETLEKAVRNDSTYIHDFSISYPNKGITNVEIRNAIASYIRSLTPFNSKFDRNINNKERSLTQNEINGFNLFNGKAKCATCHFAPVFNGTVPPDYKESEIELIGVPEENDTIHAKISSDLGRYYVYKTPERKHFFKTSTVRNANITSPYMHNGVFNTLKEVMNFYNRGGGAGIGIHQKLQTLPPVKLNLTDQEINDIIDFIKSLEDKDL</sequence>
<dbReference type="RefSeq" id="WP_201923737.1">
    <property type="nucleotide sequence ID" value="NZ_BAABAX010000012.1"/>
</dbReference>
<keyword evidence="6 7" id="KW-0408">Iron</keyword>
<dbReference type="InterPro" id="IPR004852">
    <property type="entry name" value="Di-haem_cyt_c_peroxidsae"/>
</dbReference>
<dbReference type="InterPro" id="IPR038352">
    <property type="entry name" value="Imelysin_sf"/>
</dbReference>
<dbReference type="InterPro" id="IPR036909">
    <property type="entry name" value="Cyt_c-like_dom_sf"/>
</dbReference>
<dbReference type="GO" id="GO:0030313">
    <property type="term" value="C:cell envelope"/>
    <property type="evidence" value="ECO:0007669"/>
    <property type="project" value="UniProtKB-SubCell"/>
</dbReference>
<dbReference type="GO" id="GO:0004130">
    <property type="term" value="F:cytochrome-c peroxidase activity"/>
    <property type="evidence" value="ECO:0007669"/>
    <property type="project" value="TreeGrafter"/>
</dbReference>
<evidence type="ECO:0000313" key="10">
    <source>
        <dbReference type="Proteomes" id="UP000651057"/>
    </source>
</evidence>
<dbReference type="Gene3D" id="1.20.1420.20">
    <property type="entry name" value="M75 peptidase, HXXE motif"/>
    <property type="match status" value="1"/>
</dbReference>
<dbReference type="Gene3D" id="1.10.760.10">
    <property type="entry name" value="Cytochrome c-like domain"/>
    <property type="match status" value="2"/>
</dbReference>
<evidence type="ECO:0000256" key="5">
    <source>
        <dbReference type="ARBA" id="ARBA00023002"/>
    </source>
</evidence>
<comment type="caution">
    <text evidence="9">The sequence shown here is derived from an EMBL/GenBank/DDBJ whole genome shotgun (WGS) entry which is preliminary data.</text>
</comment>
<dbReference type="InterPro" id="IPR009056">
    <property type="entry name" value="Cyt_c-like_dom"/>
</dbReference>
<name>A0A936ZWF4_9FLAO</name>
<evidence type="ECO:0000256" key="6">
    <source>
        <dbReference type="ARBA" id="ARBA00023004"/>
    </source>
</evidence>
<feature type="domain" description="Cytochrome c" evidence="8">
    <location>
        <begin position="307"/>
        <end position="435"/>
    </location>
</feature>
<dbReference type="GO" id="GO:0009055">
    <property type="term" value="F:electron transfer activity"/>
    <property type="evidence" value="ECO:0007669"/>
    <property type="project" value="InterPro"/>
</dbReference>
<dbReference type="Pfam" id="PF03150">
    <property type="entry name" value="CCP_MauG"/>
    <property type="match status" value="1"/>
</dbReference>
<keyword evidence="5" id="KW-0560">Oxidoreductase</keyword>
<keyword evidence="3 7" id="KW-0479">Metal-binding</keyword>
<dbReference type="PROSITE" id="PS51007">
    <property type="entry name" value="CYTC"/>
    <property type="match status" value="2"/>
</dbReference>
<accession>A0A936ZWF4</accession>
<reference evidence="9" key="1">
    <citation type="submission" date="2021-01" db="EMBL/GenBank/DDBJ databases">
        <authorList>
            <person name="Zhong Y.L."/>
        </authorList>
    </citation>
    <scope>NUCLEOTIDE SEQUENCE</scope>
    <source>
        <strain evidence="9">KCTC 23302</strain>
    </source>
</reference>
<dbReference type="PANTHER" id="PTHR30600">
    <property type="entry name" value="CYTOCHROME C PEROXIDASE-RELATED"/>
    <property type="match status" value="1"/>
</dbReference>
<dbReference type="PANTHER" id="PTHR30600:SF10">
    <property type="entry name" value="BLL6722 PROTEIN"/>
    <property type="match status" value="1"/>
</dbReference>
<keyword evidence="10" id="KW-1185">Reference proteome</keyword>
<dbReference type="EMBL" id="JAERQJ010000009">
    <property type="protein sequence ID" value="MBL0685537.1"/>
    <property type="molecule type" value="Genomic_DNA"/>
</dbReference>
<dbReference type="InterPro" id="IPR051395">
    <property type="entry name" value="Cytochrome_c_Peroxidase/MauG"/>
</dbReference>
<evidence type="ECO:0000256" key="4">
    <source>
        <dbReference type="ARBA" id="ARBA00022729"/>
    </source>
</evidence>
<dbReference type="Proteomes" id="UP000651057">
    <property type="component" value="Unassembled WGS sequence"/>
</dbReference>
<dbReference type="GO" id="GO:0046872">
    <property type="term" value="F:metal ion binding"/>
    <property type="evidence" value="ECO:0007669"/>
    <property type="project" value="UniProtKB-KW"/>
</dbReference>
<keyword evidence="2 7" id="KW-0349">Heme</keyword>
<evidence type="ECO:0000256" key="2">
    <source>
        <dbReference type="ARBA" id="ARBA00022617"/>
    </source>
</evidence>
<evidence type="ECO:0000313" key="9">
    <source>
        <dbReference type="EMBL" id="MBL0685537.1"/>
    </source>
</evidence>
<evidence type="ECO:0000256" key="3">
    <source>
        <dbReference type="ARBA" id="ARBA00022723"/>
    </source>
</evidence>
<dbReference type="GO" id="GO:0020037">
    <property type="term" value="F:heme binding"/>
    <property type="evidence" value="ECO:0007669"/>
    <property type="project" value="InterPro"/>
</dbReference>
<feature type="domain" description="Cytochrome c" evidence="8">
    <location>
        <begin position="454"/>
        <end position="596"/>
    </location>
</feature>
<evidence type="ECO:0000256" key="1">
    <source>
        <dbReference type="ARBA" id="ARBA00004196"/>
    </source>
</evidence>
<dbReference type="AlphaFoldDB" id="A0A936ZWF4"/>
<gene>
    <name evidence="9" type="ORF">JJQ60_18525</name>
</gene>
<organism evidence="9 10">
    <name type="scientific">Aquimarina mytili</name>
    <dbReference type="NCBI Taxonomy" id="874423"/>
    <lineage>
        <taxon>Bacteria</taxon>
        <taxon>Pseudomonadati</taxon>
        <taxon>Bacteroidota</taxon>
        <taxon>Flavobacteriia</taxon>
        <taxon>Flavobacteriales</taxon>
        <taxon>Flavobacteriaceae</taxon>
        <taxon>Aquimarina</taxon>
    </lineage>
</organism>
<proteinExistence type="predicted"/>
<protein>
    <submittedName>
        <fullName evidence="9">Methylamine utilization protein</fullName>
    </submittedName>
</protein>
<comment type="subcellular location">
    <subcellularLocation>
        <location evidence="1">Cell envelope</location>
    </subcellularLocation>
</comment>